<dbReference type="EMBL" id="PVNS01000001">
    <property type="protein sequence ID" value="PRO67147.1"/>
    <property type="molecule type" value="Genomic_DNA"/>
</dbReference>
<accession>A0A2P6MLJ7</accession>
<sequence>MQCECGDGTNEQLKVEGDFSADPVWCAVCGANLELEELPVTAELKEELWQWMLRYGTWIDWENDAALPDAAEKASQHDAEGKELTRRLQQELGAAYTVQFSPSAAWNE</sequence>
<gene>
    <name evidence="1" type="ORF">C6I21_00855</name>
</gene>
<evidence type="ECO:0000313" key="1">
    <source>
        <dbReference type="EMBL" id="PRO67147.1"/>
    </source>
</evidence>
<evidence type="ECO:0000313" key="2">
    <source>
        <dbReference type="Proteomes" id="UP000243650"/>
    </source>
</evidence>
<organism evidence="1 2">
    <name type="scientific">Alkalicoccus urumqiensis</name>
    <name type="common">Bacillus urumqiensis</name>
    <dbReference type="NCBI Taxonomy" id="1548213"/>
    <lineage>
        <taxon>Bacteria</taxon>
        <taxon>Bacillati</taxon>
        <taxon>Bacillota</taxon>
        <taxon>Bacilli</taxon>
        <taxon>Bacillales</taxon>
        <taxon>Bacillaceae</taxon>
        <taxon>Alkalicoccus</taxon>
    </lineage>
</organism>
<dbReference type="Proteomes" id="UP000243650">
    <property type="component" value="Unassembled WGS sequence"/>
</dbReference>
<proteinExistence type="predicted"/>
<dbReference type="AlphaFoldDB" id="A0A2P6MLJ7"/>
<comment type="caution">
    <text evidence="1">The sequence shown here is derived from an EMBL/GenBank/DDBJ whole genome shotgun (WGS) entry which is preliminary data.</text>
</comment>
<reference evidence="1 2" key="1">
    <citation type="submission" date="2018-03" db="EMBL/GenBank/DDBJ databases">
        <title>Bacillus urumqiensis sp. nov., a moderately haloalkaliphilic bacterium isolated from a salt lake.</title>
        <authorList>
            <person name="Zhao B."/>
            <person name="Liao Z."/>
        </authorList>
    </citation>
    <scope>NUCLEOTIDE SEQUENCE [LARGE SCALE GENOMIC DNA]</scope>
    <source>
        <strain evidence="1 2">BZ-SZ-XJ18</strain>
    </source>
</reference>
<keyword evidence="2" id="KW-1185">Reference proteome</keyword>
<protein>
    <submittedName>
        <fullName evidence="1">Uncharacterized protein</fullName>
    </submittedName>
</protein>
<name>A0A2P6MLJ7_ALKUR</name>